<dbReference type="KEGG" id="cmo:103500450"/>
<keyword evidence="3" id="KW-0812">Transmembrane</keyword>
<organism evidence="8 9">
    <name type="scientific">Cucumis melo</name>
    <name type="common">Muskmelon</name>
    <dbReference type="NCBI Taxonomy" id="3656"/>
    <lineage>
        <taxon>Eukaryota</taxon>
        <taxon>Viridiplantae</taxon>
        <taxon>Streptophyta</taxon>
        <taxon>Embryophyta</taxon>
        <taxon>Tracheophyta</taxon>
        <taxon>Spermatophyta</taxon>
        <taxon>Magnoliopsida</taxon>
        <taxon>eudicotyledons</taxon>
        <taxon>Gunneridae</taxon>
        <taxon>Pentapetalae</taxon>
        <taxon>rosids</taxon>
        <taxon>fabids</taxon>
        <taxon>Cucurbitales</taxon>
        <taxon>Cucurbitaceae</taxon>
        <taxon>Benincaseae</taxon>
        <taxon>Cucumis</taxon>
    </lineage>
</organism>
<dbReference type="eggNOG" id="ENOG502QQQH">
    <property type="taxonomic scope" value="Eukaryota"/>
</dbReference>
<gene>
    <name evidence="9" type="primary">LOC103500450</name>
    <name evidence="7" type="synonym">103500450</name>
</gene>
<evidence type="ECO:0000256" key="2">
    <source>
        <dbReference type="ARBA" id="ARBA00006840"/>
    </source>
</evidence>
<dbReference type="InterPro" id="IPR011989">
    <property type="entry name" value="ARM-like"/>
</dbReference>
<dbReference type="RefSeq" id="XP_008461972.2">
    <property type="nucleotide sequence ID" value="XM_008463750.2"/>
</dbReference>
<sequence length="239" mass="26839">MFILILLLFFFTIFAFVITNKVAGKVLLNRGYKEYRLGDYSNWLQNRVKNNKDWNRIRNCLVDSKVCAEFNQKIASETIAQCYQEQLSSIQFGCCKPEDECNFTYKALTQWEKSANVSSFSNPNCGLWDNRLEKLCFDCESCKGGVLDNLKRNRKAGIQEGKDAIVEEGGIAALVEAIEDGSVKGKEFAVLTLLQLCVESVRNRGLLVNEGGISPLVALSQTGSVRAKHKVETLLGYLR</sequence>
<comment type="subcellular location">
    <subcellularLocation>
        <location evidence="1">Membrane</location>
        <topology evidence="1">Multi-pass membrane protein</topology>
    </subcellularLocation>
</comment>
<dbReference type="Proteomes" id="UP001652600">
    <property type="component" value="Chromosome 1"/>
</dbReference>
<dbReference type="InterPro" id="IPR044991">
    <property type="entry name" value="TET_plant"/>
</dbReference>
<dbReference type="InterPro" id="IPR018499">
    <property type="entry name" value="Tetraspanin/Peripherin"/>
</dbReference>
<proteinExistence type="inferred from homology"/>
<dbReference type="OrthoDB" id="7537227at2759"/>
<dbReference type="InParanoid" id="A0A1S3CFT8"/>
<dbReference type="EnsemblPlants" id="MELO3C024097.2.1">
    <property type="protein sequence ID" value="MELO3C024097.2.1"/>
    <property type="gene ID" value="MELO3C024097.2"/>
</dbReference>
<dbReference type="Pfam" id="PF00335">
    <property type="entry name" value="Tetraspanin"/>
    <property type="match status" value="1"/>
</dbReference>
<keyword evidence="6" id="KW-0732">Signal</keyword>
<evidence type="ECO:0000256" key="1">
    <source>
        <dbReference type="ARBA" id="ARBA00004141"/>
    </source>
</evidence>
<keyword evidence="4" id="KW-1133">Transmembrane helix</keyword>
<keyword evidence="5" id="KW-0472">Membrane</keyword>
<comment type="similarity">
    <text evidence="2">Belongs to the tetraspanin (TM4SF) family.</text>
</comment>
<feature type="signal peptide" evidence="6">
    <location>
        <begin position="1"/>
        <end position="15"/>
    </location>
</feature>
<dbReference type="Gene3D" id="1.25.10.10">
    <property type="entry name" value="Leucine-rich Repeat Variant"/>
    <property type="match status" value="1"/>
</dbReference>
<dbReference type="GO" id="GO:0016020">
    <property type="term" value="C:membrane"/>
    <property type="evidence" value="ECO:0007669"/>
    <property type="project" value="UniProtKB-SubCell"/>
</dbReference>
<dbReference type="InterPro" id="IPR016024">
    <property type="entry name" value="ARM-type_fold"/>
</dbReference>
<evidence type="ECO:0000313" key="7">
    <source>
        <dbReference type="EnsemblPlants" id="MELO3C024097.2.1"/>
    </source>
</evidence>
<dbReference type="Gramene" id="MELO3C024097.2.1">
    <property type="protein sequence ID" value="MELO3C024097.2.1"/>
    <property type="gene ID" value="MELO3C024097.2"/>
</dbReference>
<reference evidence="9" key="2">
    <citation type="submission" date="2025-04" db="UniProtKB">
        <authorList>
            <consortium name="RefSeq"/>
        </authorList>
    </citation>
    <scope>IDENTIFICATION</scope>
</reference>
<keyword evidence="8" id="KW-1185">Reference proteome</keyword>
<dbReference type="GO" id="GO:0009734">
    <property type="term" value="P:auxin-activated signaling pathway"/>
    <property type="evidence" value="ECO:0007669"/>
    <property type="project" value="InterPro"/>
</dbReference>
<accession>A0A1S3CFT8</accession>
<evidence type="ECO:0000313" key="9">
    <source>
        <dbReference type="RefSeq" id="XP_008461972.2"/>
    </source>
</evidence>
<evidence type="ECO:0000313" key="8">
    <source>
        <dbReference type="Proteomes" id="UP001652600"/>
    </source>
</evidence>
<evidence type="ECO:0000256" key="6">
    <source>
        <dbReference type="SAM" id="SignalP"/>
    </source>
</evidence>
<protein>
    <submittedName>
        <fullName evidence="9">Tetraspanin-8-like</fullName>
    </submittedName>
</protein>
<name>A0A1S3CFT8_CUCME</name>
<dbReference type="GeneID" id="103500450"/>
<dbReference type="PANTHER" id="PTHR32191">
    <property type="entry name" value="TETRASPANIN-8-RELATED"/>
    <property type="match status" value="1"/>
</dbReference>
<dbReference type="SUPFAM" id="SSF48371">
    <property type="entry name" value="ARM repeat"/>
    <property type="match status" value="1"/>
</dbReference>
<evidence type="ECO:0000256" key="3">
    <source>
        <dbReference type="ARBA" id="ARBA00022692"/>
    </source>
</evidence>
<dbReference type="AlphaFoldDB" id="A0A1S3CFT8"/>
<feature type="chain" id="PRO_5044565655" evidence="6">
    <location>
        <begin position="16"/>
        <end position="239"/>
    </location>
</feature>
<reference evidence="8" key="3">
    <citation type="submission" date="2025-05" db="UniProtKB">
        <authorList>
            <consortium name="RefSeq"/>
        </authorList>
    </citation>
    <scope>NUCLEOTIDE SEQUENCE [LARGE SCALE GENOMIC DNA]</scope>
</reference>
<reference evidence="7" key="1">
    <citation type="submission" date="2023-03" db="UniProtKB">
        <authorList>
            <consortium name="EnsemblPlants"/>
        </authorList>
    </citation>
    <scope>IDENTIFICATION</scope>
</reference>
<evidence type="ECO:0000256" key="4">
    <source>
        <dbReference type="ARBA" id="ARBA00022989"/>
    </source>
</evidence>
<evidence type="ECO:0000256" key="5">
    <source>
        <dbReference type="ARBA" id="ARBA00023136"/>
    </source>
</evidence>
<dbReference type="SMR" id="A0A1S3CFT8"/>